<dbReference type="Gene3D" id="3.20.20.140">
    <property type="entry name" value="Metal-dependent hydrolases"/>
    <property type="match status" value="1"/>
</dbReference>
<gene>
    <name evidence="12" type="ORF">A176_002938</name>
</gene>
<dbReference type="Pfam" id="PF02811">
    <property type="entry name" value="PHP"/>
    <property type="match status" value="1"/>
</dbReference>
<dbReference type="Pfam" id="PF07733">
    <property type="entry name" value="DNA_pol3_alpha"/>
    <property type="match status" value="1"/>
</dbReference>
<evidence type="ECO:0000256" key="3">
    <source>
        <dbReference type="ARBA" id="ARBA00022679"/>
    </source>
</evidence>
<dbReference type="NCBIfam" id="TIGR00594">
    <property type="entry name" value="polc"/>
    <property type="match status" value="1"/>
</dbReference>
<evidence type="ECO:0000259" key="11">
    <source>
        <dbReference type="SMART" id="SM00481"/>
    </source>
</evidence>
<evidence type="ECO:0000256" key="1">
    <source>
        <dbReference type="ARBA" id="ARBA00012417"/>
    </source>
</evidence>
<evidence type="ECO:0000256" key="5">
    <source>
        <dbReference type="ARBA" id="ARBA00022705"/>
    </source>
</evidence>
<dbReference type="InterPro" id="IPR004805">
    <property type="entry name" value="DnaE2/DnaE/PolC"/>
</dbReference>
<dbReference type="GO" id="GO:0003887">
    <property type="term" value="F:DNA-directed DNA polymerase activity"/>
    <property type="evidence" value="ECO:0007669"/>
    <property type="project" value="UniProtKB-KW"/>
</dbReference>
<evidence type="ECO:0000313" key="13">
    <source>
        <dbReference type="Proteomes" id="UP000009026"/>
    </source>
</evidence>
<accession>A0A0H4WRB9</accession>
<dbReference type="Pfam" id="PF17657">
    <property type="entry name" value="DNA_pol3_finger"/>
    <property type="match status" value="1"/>
</dbReference>
<dbReference type="EC" id="2.7.7.7" evidence="1"/>
<dbReference type="InterPro" id="IPR023073">
    <property type="entry name" value="DnaE2"/>
</dbReference>
<dbReference type="GO" id="GO:0006281">
    <property type="term" value="P:DNA repair"/>
    <property type="evidence" value="ECO:0007669"/>
    <property type="project" value="UniProtKB-KW"/>
</dbReference>
<dbReference type="Gene3D" id="1.10.150.870">
    <property type="match status" value="1"/>
</dbReference>
<dbReference type="InterPro" id="IPR016195">
    <property type="entry name" value="Pol/histidinol_Pase-like"/>
</dbReference>
<feature type="region of interest" description="Disordered" evidence="10">
    <location>
        <begin position="1005"/>
        <end position="1027"/>
    </location>
</feature>
<dbReference type="PANTHER" id="PTHR32294:SF4">
    <property type="entry name" value="ERROR-PRONE DNA POLYMERASE"/>
    <property type="match status" value="1"/>
</dbReference>
<dbReference type="KEGG" id="mym:A176_002938"/>
<dbReference type="Proteomes" id="UP000009026">
    <property type="component" value="Chromosome"/>
</dbReference>
<keyword evidence="6" id="KW-0227">DNA damage</keyword>
<dbReference type="STRING" id="1297742.A176_002938"/>
<dbReference type="GO" id="GO:0006260">
    <property type="term" value="P:DNA replication"/>
    <property type="evidence" value="ECO:0007669"/>
    <property type="project" value="UniProtKB-KW"/>
</dbReference>
<sequence length="1027" mass="112786">MDYAELVCRSNFSFLRGASHPEELVATAARLGLGALALTDADGLYGAVKAHLAAKEHGVRLILGAELTLEDGPPVVVYAADGTGYSSLCALVSQSRMTHPKGEAGLPWRALADRSAGLLALLPEPAPLEQVASLAEAFPERFHVGVCRTLSAGDAEREARAERLARELGVPLVAHNDVHTHHRRRQPLQDVLVSIRHGTSVDRVGTRLLPNAERTLKSPRDMARLFADRPEALARAAELASRCHASLDDLHYRFPEEDLPEGRTANAHLRALTYEGLQLRYPGGVPAAVVKQIEHELKLIAALDFAGYFLALWDIVHFARGRGILCQGRGSAANSAVCYALQITAIDPVRMGLLFERFLSMERKEPPDIDVDFEHERREEVLQYVYAKYGRQRAGMVCEVICFRGRLALRETGKALGLSLDQVDRLSKVSASNGFDVTPDVLREAGLSAEDGRVQKTLALAMELEGFPRHLSIHVGGFVMTREPLTELVPVENAAMPGRTVIQWEKDDINAVGLLKVDLLALGMLTALSKCFALIREHHGRELSLATVPAEDPKVYDMLCEADTVGVFQIESRAQMNMLPRLRPRTFYDLVVEIALIRPGPIVGNMVHPFLRRRHGQERVEYPSEAVKEILGKTLGVPLFQEQAMKLAMVAAGFTAGEADGLRRVLSHKRAESMLLQYRGRFVDGCTSRGYTRKQAEEWFDNFRGFAHYGFPESHSASFALIAYASSWLKCHYPAAFTAALLNSQPMGFYAPHTLVADAQRHGVEVRPVDVRLSDWDCTLEEGGRALRLGLRMVKGLGASAGQRVAASKGTGYRDVGDLARRTRIPRHELTRLALAGALASLCGSRRQALWELQALGPLDADDLFFGMAMDGTAVELPSMDVLERVCADYDTVGLSLEKHPLELLRPTLKKLGAVTAEGLKKVSHGRKVAVGGMLICRQRPPTAKGICFISLEDETGIANLVVPPDVYERCRKDIHGALFLVGEGVLERSGKVTNVKSFRVASLPGREATEPRVQRPRGYEQKASQP</sequence>
<dbReference type="CDD" id="cd07434">
    <property type="entry name" value="PHP_PolIIIA_DnaE2"/>
    <property type="match status" value="1"/>
</dbReference>
<organism evidence="12 13">
    <name type="scientific">Pseudomyxococcus hansupus</name>
    <dbReference type="NCBI Taxonomy" id="1297742"/>
    <lineage>
        <taxon>Bacteria</taxon>
        <taxon>Pseudomonadati</taxon>
        <taxon>Myxococcota</taxon>
        <taxon>Myxococcia</taxon>
        <taxon>Myxococcales</taxon>
        <taxon>Cystobacterineae</taxon>
        <taxon>Myxococcaceae</taxon>
        <taxon>Pseudomyxococcus</taxon>
    </lineage>
</organism>
<dbReference type="AlphaFoldDB" id="A0A0H4WRB9"/>
<dbReference type="InterPro" id="IPR029460">
    <property type="entry name" value="DNAPol_HHH"/>
</dbReference>
<keyword evidence="3" id="KW-0808">Transferase</keyword>
<evidence type="ECO:0000256" key="7">
    <source>
        <dbReference type="ARBA" id="ARBA00022932"/>
    </source>
</evidence>
<proteinExistence type="inferred from homology"/>
<dbReference type="SUPFAM" id="SSF89550">
    <property type="entry name" value="PHP domain-like"/>
    <property type="match status" value="1"/>
</dbReference>
<protein>
    <recommendedName>
        <fullName evidence="1">DNA-directed DNA polymerase</fullName>
        <ecNumber evidence="1">2.7.7.7</ecNumber>
    </recommendedName>
</protein>
<name>A0A0H4WRB9_9BACT</name>
<dbReference type="RefSeq" id="WP_002640787.1">
    <property type="nucleotide sequence ID" value="NZ_CP012109.1"/>
</dbReference>
<evidence type="ECO:0000256" key="9">
    <source>
        <dbReference type="ARBA" id="ARBA00049244"/>
    </source>
</evidence>
<dbReference type="GO" id="GO:0008408">
    <property type="term" value="F:3'-5' exonuclease activity"/>
    <property type="evidence" value="ECO:0007669"/>
    <property type="project" value="InterPro"/>
</dbReference>
<dbReference type="InterPro" id="IPR004013">
    <property type="entry name" value="PHP_dom"/>
</dbReference>
<keyword evidence="5" id="KW-0235">DNA replication</keyword>
<evidence type="ECO:0000313" key="12">
    <source>
        <dbReference type="EMBL" id="AKQ66026.1"/>
    </source>
</evidence>
<reference evidence="12 13" key="1">
    <citation type="journal article" date="2016" name="PLoS ONE">
        <title>Complete Genome Sequence and Comparative Genomics of a Novel Myxobacterium Myxococcus hansupus.</title>
        <authorList>
            <person name="Sharma G."/>
            <person name="Narwani T."/>
            <person name="Subramanian S."/>
        </authorList>
    </citation>
    <scope>NUCLEOTIDE SEQUENCE [LARGE SCALE GENOMIC DNA]</scope>
    <source>
        <strain evidence="13">mixupus</strain>
    </source>
</reference>
<dbReference type="NCBIfam" id="NF004225">
    <property type="entry name" value="PRK05672.1"/>
    <property type="match status" value="1"/>
</dbReference>
<evidence type="ECO:0000256" key="10">
    <source>
        <dbReference type="SAM" id="MobiDB-lite"/>
    </source>
</evidence>
<dbReference type="HAMAP" id="MF_01902">
    <property type="entry name" value="DNApol_error_prone"/>
    <property type="match status" value="1"/>
</dbReference>
<dbReference type="PANTHER" id="PTHR32294">
    <property type="entry name" value="DNA POLYMERASE III SUBUNIT ALPHA"/>
    <property type="match status" value="1"/>
</dbReference>
<dbReference type="Pfam" id="PF14579">
    <property type="entry name" value="HHH_6"/>
    <property type="match status" value="1"/>
</dbReference>
<dbReference type="InterPro" id="IPR003141">
    <property type="entry name" value="Pol/His_phosphatase_N"/>
</dbReference>
<dbReference type="Gene3D" id="1.10.10.1600">
    <property type="entry name" value="Bacterial DNA polymerase III alpha subunit, thumb domain"/>
    <property type="match status" value="1"/>
</dbReference>
<keyword evidence="4" id="KW-0548">Nucleotidyltransferase</keyword>
<dbReference type="EMBL" id="CP012109">
    <property type="protein sequence ID" value="AKQ66026.1"/>
    <property type="molecule type" value="Genomic_DNA"/>
</dbReference>
<keyword evidence="8" id="KW-0234">DNA repair</keyword>
<feature type="compositionally biased region" description="Basic and acidic residues" evidence="10">
    <location>
        <begin position="1008"/>
        <end position="1021"/>
    </location>
</feature>
<dbReference type="InterPro" id="IPR040982">
    <property type="entry name" value="DNA_pol3_finger"/>
</dbReference>
<keyword evidence="2" id="KW-0963">Cytoplasm</keyword>
<evidence type="ECO:0000256" key="8">
    <source>
        <dbReference type="ARBA" id="ARBA00023204"/>
    </source>
</evidence>
<dbReference type="PATRIC" id="fig|1297742.4.peg.2965"/>
<evidence type="ECO:0000256" key="6">
    <source>
        <dbReference type="ARBA" id="ARBA00022763"/>
    </source>
</evidence>
<keyword evidence="13" id="KW-1185">Reference proteome</keyword>
<comment type="catalytic activity">
    <reaction evidence="9">
        <text>DNA(n) + a 2'-deoxyribonucleoside 5'-triphosphate = DNA(n+1) + diphosphate</text>
        <dbReference type="Rhea" id="RHEA:22508"/>
        <dbReference type="Rhea" id="RHEA-COMP:17339"/>
        <dbReference type="Rhea" id="RHEA-COMP:17340"/>
        <dbReference type="ChEBI" id="CHEBI:33019"/>
        <dbReference type="ChEBI" id="CHEBI:61560"/>
        <dbReference type="ChEBI" id="CHEBI:173112"/>
        <dbReference type="EC" id="2.7.7.7"/>
    </reaction>
</comment>
<dbReference type="SMART" id="SM00481">
    <property type="entry name" value="POLIIIAc"/>
    <property type="match status" value="1"/>
</dbReference>
<evidence type="ECO:0000256" key="4">
    <source>
        <dbReference type="ARBA" id="ARBA00022695"/>
    </source>
</evidence>
<feature type="domain" description="Polymerase/histidinol phosphatase N-terminal" evidence="11">
    <location>
        <begin position="4"/>
        <end position="71"/>
    </location>
</feature>
<dbReference type="CDD" id="cd04485">
    <property type="entry name" value="DnaE_OBF"/>
    <property type="match status" value="1"/>
</dbReference>
<evidence type="ECO:0000256" key="2">
    <source>
        <dbReference type="ARBA" id="ARBA00022490"/>
    </source>
</evidence>
<dbReference type="eggNOG" id="COG0587">
    <property type="taxonomic scope" value="Bacteria"/>
</dbReference>
<dbReference type="InterPro" id="IPR011708">
    <property type="entry name" value="DNA_pol3_alpha_NTPase_dom"/>
</dbReference>
<keyword evidence="7" id="KW-0239">DNA-directed DNA polymerase</keyword>
<dbReference type="InterPro" id="IPR041931">
    <property type="entry name" value="DNA_pol3_alpha_thumb_dom"/>
</dbReference>